<evidence type="ECO:0000256" key="5">
    <source>
        <dbReference type="SAM" id="SignalP"/>
    </source>
</evidence>
<dbReference type="Pfam" id="PF00386">
    <property type="entry name" value="C1q"/>
    <property type="match status" value="1"/>
</dbReference>
<dbReference type="GO" id="GO:0005576">
    <property type="term" value="C:extracellular region"/>
    <property type="evidence" value="ECO:0007669"/>
    <property type="project" value="UniProtKB-SubCell"/>
</dbReference>
<organism evidence="7 8">
    <name type="scientific">Amphiprion ocellaris</name>
    <name type="common">Clown anemonefish</name>
    <dbReference type="NCBI Taxonomy" id="80972"/>
    <lineage>
        <taxon>Eukaryota</taxon>
        <taxon>Metazoa</taxon>
        <taxon>Chordata</taxon>
        <taxon>Craniata</taxon>
        <taxon>Vertebrata</taxon>
        <taxon>Euteleostomi</taxon>
        <taxon>Actinopterygii</taxon>
        <taxon>Neopterygii</taxon>
        <taxon>Teleostei</taxon>
        <taxon>Neoteleostei</taxon>
        <taxon>Acanthomorphata</taxon>
        <taxon>Ovalentaria</taxon>
        <taxon>Pomacentridae</taxon>
        <taxon>Amphiprion</taxon>
    </lineage>
</organism>
<dbReference type="PROSITE" id="PS50871">
    <property type="entry name" value="C1Q"/>
    <property type="match status" value="1"/>
</dbReference>
<evidence type="ECO:0000256" key="2">
    <source>
        <dbReference type="ARBA" id="ARBA00022525"/>
    </source>
</evidence>
<dbReference type="AlphaFoldDB" id="A0A3Q1C0M4"/>
<evidence type="ECO:0000313" key="7">
    <source>
        <dbReference type="Ensembl" id="ENSAOCP00000020180.2"/>
    </source>
</evidence>
<feature type="signal peptide" evidence="5">
    <location>
        <begin position="1"/>
        <end position="18"/>
    </location>
</feature>
<keyword evidence="3 5" id="KW-0732">Signal</keyword>
<feature type="coiled-coil region" evidence="4">
    <location>
        <begin position="40"/>
        <end position="67"/>
    </location>
</feature>
<name>A0A3Q1C0M4_AMPOC</name>
<dbReference type="SUPFAM" id="SSF49842">
    <property type="entry name" value="TNF-like"/>
    <property type="match status" value="1"/>
</dbReference>
<dbReference type="SMART" id="SM00110">
    <property type="entry name" value="C1Q"/>
    <property type="match status" value="1"/>
</dbReference>
<evidence type="ECO:0000313" key="8">
    <source>
        <dbReference type="Proteomes" id="UP001501940"/>
    </source>
</evidence>
<dbReference type="InterPro" id="IPR050822">
    <property type="entry name" value="Cerebellin_Synaptic_Org"/>
</dbReference>
<dbReference type="InterPro" id="IPR001073">
    <property type="entry name" value="C1q_dom"/>
</dbReference>
<keyword evidence="4" id="KW-0175">Coiled coil</keyword>
<dbReference type="PANTHER" id="PTHR22923:SF102">
    <property type="entry name" value="CEREBELLIN 13-RELATED"/>
    <property type="match status" value="1"/>
</dbReference>
<reference evidence="7" key="2">
    <citation type="submission" date="2025-08" db="UniProtKB">
        <authorList>
            <consortium name="Ensembl"/>
        </authorList>
    </citation>
    <scope>IDENTIFICATION</scope>
</reference>
<keyword evidence="2" id="KW-0964">Secreted</keyword>
<dbReference type="GeneTree" id="ENSGT00940000163520"/>
<feature type="domain" description="C1q" evidence="6">
    <location>
        <begin position="67"/>
        <end position="203"/>
    </location>
</feature>
<protein>
    <recommendedName>
        <fullName evidence="6">C1q domain-containing protein</fullName>
    </recommendedName>
</protein>
<keyword evidence="8" id="KW-1185">Reference proteome</keyword>
<dbReference type="Ensembl" id="ENSAOCT00000013713.2">
    <property type="protein sequence ID" value="ENSAOCP00000020180.2"/>
    <property type="gene ID" value="ENSAOCG00000004065.2"/>
</dbReference>
<reference evidence="7" key="3">
    <citation type="submission" date="2025-09" db="UniProtKB">
        <authorList>
            <consortium name="Ensembl"/>
        </authorList>
    </citation>
    <scope>IDENTIFICATION</scope>
</reference>
<dbReference type="KEGG" id="aoce:111576701"/>
<evidence type="ECO:0000256" key="3">
    <source>
        <dbReference type="ARBA" id="ARBA00022729"/>
    </source>
</evidence>
<dbReference type="RefSeq" id="XP_023138296.2">
    <property type="nucleotide sequence ID" value="XM_023282528.3"/>
</dbReference>
<accession>A0A3Q1C0M4</accession>
<proteinExistence type="predicted"/>
<sequence length="203" mass="22399">MILSVHLLLFFCCGLSLAQLQNDAPTELGCSQSCINQTEFAAMKERLEVVEQKLKDSEDQTADLRRQASSQVIFSAATGGNGPIGPFNTDITLIYRTVITNIGFGYNPYTGIFTAPFYGVYYFTFFYHAGGERPTILFLYKNNQAIAVSNDHATSYDGADNGGNAVFLQLQRGDQVYMRMQANTHVWGSDGHTTFSGLLVTLM</sequence>
<evidence type="ECO:0000256" key="4">
    <source>
        <dbReference type="SAM" id="Coils"/>
    </source>
</evidence>
<dbReference type="InterPro" id="IPR008983">
    <property type="entry name" value="Tumour_necrosis_fac-like_dom"/>
</dbReference>
<dbReference type="PRINTS" id="PR00007">
    <property type="entry name" value="COMPLEMNTC1Q"/>
</dbReference>
<evidence type="ECO:0000256" key="1">
    <source>
        <dbReference type="ARBA" id="ARBA00004613"/>
    </source>
</evidence>
<dbReference type="Proteomes" id="UP001501940">
    <property type="component" value="Chromosome 23"/>
</dbReference>
<evidence type="ECO:0000259" key="6">
    <source>
        <dbReference type="PROSITE" id="PS50871"/>
    </source>
</evidence>
<dbReference type="OMA" id="RMQANTH"/>
<reference evidence="7 8" key="1">
    <citation type="submission" date="2022-01" db="EMBL/GenBank/DDBJ databases">
        <title>A chromosome-scale genome assembly of the false clownfish, Amphiprion ocellaris.</title>
        <authorList>
            <person name="Ryu T."/>
        </authorList>
    </citation>
    <scope>NUCLEOTIDE SEQUENCE [LARGE SCALE GENOMIC DNA]</scope>
</reference>
<dbReference type="PANTHER" id="PTHR22923">
    <property type="entry name" value="CEREBELLIN-RELATED"/>
    <property type="match status" value="1"/>
</dbReference>
<dbReference type="GeneID" id="111576701"/>
<comment type="subcellular location">
    <subcellularLocation>
        <location evidence="1">Secreted</location>
    </subcellularLocation>
</comment>
<dbReference type="Gene3D" id="2.60.120.40">
    <property type="match status" value="1"/>
</dbReference>
<feature type="chain" id="PRO_5043971876" description="C1q domain-containing protein" evidence="5">
    <location>
        <begin position="19"/>
        <end position="203"/>
    </location>
</feature>